<dbReference type="RefSeq" id="WP_344859474.1">
    <property type="nucleotide sequence ID" value="NZ_BAAAZN010000005.1"/>
</dbReference>
<gene>
    <name evidence="1" type="ORF">GCM10022222_27680</name>
</gene>
<name>A0ABP6W1X6_9PSEU</name>
<evidence type="ECO:0000313" key="1">
    <source>
        <dbReference type="EMBL" id="GAA3542457.1"/>
    </source>
</evidence>
<comment type="caution">
    <text evidence="1">The sequence shown here is derived from an EMBL/GenBank/DDBJ whole genome shotgun (WGS) entry which is preliminary data.</text>
</comment>
<accession>A0ABP6W1X6</accession>
<protein>
    <submittedName>
        <fullName evidence="1">Uncharacterized protein</fullName>
    </submittedName>
</protein>
<dbReference type="Proteomes" id="UP001500689">
    <property type="component" value="Unassembled WGS sequence"/>
</dbReference>
<dbReference type="EMBL" id="BAAAZN010000005">
    <property type="protein sequence ID" value="GAA3542457.1"/>
    <property type="molecule type" value="Genomic_DNA"/>
</dbReference>
<keyword evidence="2" id="KW-1185">Reference proteome</keyword>
<organism evidence="1 2">
    <name type="scientific">Amycolatopsis ultiminotia</name>
    <dbReference type="NCBI Taxonomy" id="543629"/>
    <lineage>
        <taxon>Bacteria</taxon>
        <taxon>Bacillati</taxon>
        <taxon>Actinomycetota</taxon>
        <taxon>Actinomycetes</taxon>
        <taxon>Pseudonocardiales</taxon>
        <taxon>Pseudonocardiaceae</taxon>
        <taxon>Amycolatopsis</taxon>
    </lineage>
</organism>
<sequence length="69" mass="7246">MSEVESTVVVRTLLTAAGLPASESEVAAYAAGYPAQRSGLDALYELPAARYADPALRFRAGATIEDWAS</sequence>
<evidence type="ECO:0000313" key="2">
    <source>
        <dbReference type="Proteomes" id="UP001500689"/>
    </source>
</evidence>
<proteinExistence type="predicted"/>
<reference evidence="2" key="1">
    <citation type="journal article" date="2019" name="Int. J. Syst. Evol. Microbiol.">
        <title>The Global Catalogue of Microorganisms (GCM) 10K type strain sequencing project: providing services to taxonomists for standard genome sequencing and annotation.</title>
        <authorList>
            <consortium name="The Broad Institute Genomics Platform"/>
            <consortium name="The Broad Institute Genome Sequencing Center for Infectious Disease"/>
            <person name="Wu L."/>
            <person name="Ma J."/>
        </authorList>
    </citation>
    <scope>NUCLEOTIDE SEQUENCE [LARGE SCALE GENOMIC DNA]</scope>
    <source>
        <strain evidence="2">JCM 16898</strain>
    </source>
</reference>